<evidence type="ECO:0000313" key="2">
    <source>
        <dbReference type="Proteomes" id="UP000016487"/>
    </source>
</evidence>
<dbReference type="AlphaFoldDB" id="A0AAD4FPV4"/>
<dbReference type="Proteomes" id="UP000016487">
    <property type="component" value="Unassembled WGS sequence"/>
</dbReference>
<sequence length="152" mass="18280">MKVRRCFVALNWFQSLFYFGGLVEVDPDLRQEDAVYKSATVCRRSFVALNGFRVYLWWFSWAWTLTFVRETLYTNRQPTVPLRRSELDSKSIALWWFELGWILTSFKKTRYINQQLCVKVRRSFVSLNWFQSLFYFGSLVEVDPDLRQEDGV</sequence>
<name>A0AAD4FPV4_9GAMM</name>
<reference evidence="1" key="1">
    <citation type="journal article" date="2012" name="J. Bacteriol.">
        <title>Genome sequences of type strains of seven species of the marine bacterium Pseudoalteromonas.</title>
        <authorList>
            <person name="Xie B.B."/>
            <person name="Shu Y.L."/>
            <person name="Qin Q.L."/>
            <person name="Rong J.C."/>
            <person name="Zhang X.Y."/>
            <person name="Chen X.L."/>
            <person name="Shi M."/>
            <person name="He H.L."/>
            <person name="Zhou B.C."/>
            <person name="Zhang Y.Z."/>
        </authorList>
    </citation>
    <scope>NUCLEOTIDE SEQUENCE</scope>
    <source>
        <strain evidence="1">DSM 8771</strain>
    </source>
</reference>
<protein>
    <submittedName>
        <fullName evidence="1">Uncharacterized protein</fullName>
    </submittedName>
</protein>
<dbReference type="EMBL" id="AHBZ03000027">
    <property type="protein sequence ID" value="KAF7764402.1"/>
    <property type="molecule type" value="Genomic_DNA"/>
</dbReference>
<dbReference type="RefSeq" id="WP_010367404.1">
    <property type="nucleotide sequence ID" value="NZ_AHBZ03000027.1"/>
</dbReference>
<gene>
    <name evidence="1" type="ORF">PCIT_b0396</name>
</gene>
<evidence type="ECO:0000313" key="1">
    <source>
        <dbReference type="EMBL" id="KAF7764402.1"/>
    </source>
</evidence>
<proteinExistence type="predicted"/>
<organism evidence="1 2">
    <name type="scientific">Pseudoalteromonas citrea</name>
    <dbReference type="NCBI Taxonomy" id="43655"/>
    <lineage>
        <taxon>Bacteria</taxon>
        <taxon>Pseudomonadati</taxon>
        <taxon>Pseudomonadota</taxon>
        <taxon>Gammaproteobacteria</taxon>
        <taxon>Alteromonadales</taxon>
        <taxon>Pseudoalteromonadaceae</taxon>
        <taxon>Pseudoalteromonas</taxon>
    </lineage>
</organism>
<comment type="caution">
    <text evidence="1">The sequence shown here is derived from an EMBL/GenBank/DDBJ whole genome shotgun (WGS) entry which is preliminary data.</text>
</comment>
<reference evidence="1" key="2">
    <citation type="submission" date="2015-03" db="EMBL/GenBank/DDBJ databases">
        <title>Genome sequence of Pseudoalteromonas citrea.</title>
        <authorList>
            <person name="Xie B.-B."/>
            <person name="Rong J.-C."/>
            <person name="Qin Q.-L."/>
            <person name="Zhang Y.-Z."/>
        </authorList>
    </citation>
    <scope>NUCLEOTIDE SEQUENCE</scope>
    <source>
        <strain evidence="1">DSM 8771</strain>
    </source>
</reference>
<accession>A0AAD4FPV4</accession>